<feature type="transmembrane region" description="Helical" evidence="1">
    <location>
        <begin position="12"/>
        <end position="39"/>
    </location>
</feature>
<keyword evidence="1" id="KW-0812">Transmembrane</keyword>
<feature type="transmembrane region" description="Helical" evidence="1">
    <location>
        <begin position="128"/>
        <end position="146"/>
    </location>
</feature>
<accession>A0A6B8MBA1</accession>
<reference evidence="2 3" key="1">
    <citation type="submission" date="2019-09" db="EMBL/GenBank/DDBJ databases">
        <title>Isolation and complete genome sequencing of Methylocystis species.</title>
        <authorList>
            <person name="Rumah B.L."/>
            <person name="Stead C.E."/>
            <person name="Stevens B.C."/>
            <person name="Minton N.P."/>
            <person name="Grosse-Honebrink A."/>
            <person name="Zhang Y."/>
        </authorList>
    </citation>
    <scope>NUCLEOTIDE SEQUENCE [LARGE SCALE GENOMIC DNA]</scope>
    <source>
        <strain evidence="2 3">BRCS2</strain>
    </source>
</reference>
<organism evidence="2 3">
    <name type="scientific">Methylocystis parvus</name>
    <dbReference type="NCBI Taxonomy" id="134"/>
    <lineage>
        <taxon>Bacteria</taxon>
        <taxon>Pseudomonadati</taxon>
        <taxon>Pseudomonadota</taxon>
        <taxon>Alphaproteobacteria</taxon>
        <taxon>Hyphomicrobiales</taxon>
        <taxon>Methylocystaceae</taxon>
        <taxon>Methylocystis</taxon>
    </lineage>
</organism>
<evidence type="ECO:0000256" key="1">
    <source>
        <dbReference type="SAM" id="Phobius"/>
    </source>
</evidence>
<evidence type="ECO:0008006" key="4">
    <source>
        <dbReference type="Google" id="ProtNLM"/>
    </source>
</evidence>
<protein>
    <recommendedName>
        <fullName evidence="4">DUF1616 domain-containing protein</fullName>
    </recommendedName>
</protein>
<name>A0A6B8MBA1_9HYPH</name>
<keyword evidence="1" id="KW-1133">Transmembrane helix</keyword>
<evidence type="ECO:0000313" key="2">
    <source>
        <dbReference type="EMBL" id="QGM99052.1"/>
    </source>
</evidence>
<evidence type="ECO:0000313" key="3">
    <source>
        <dbReference type="Proteomes" id="UP000422569"/>
    </source>
</evidence>
<keyword evidence="1" id="KW-0472">Membrane</keyword>
<dbReference type="EMBL" id="CP044331">
    <property type="protein sequence ID" value="QGM99052.1"/>
    <property type="molecule type" value="Genomic_DNA"/>
</dbReference>
<dbReference type="KEGG" id="mpar:F7D14_17220"/>
<dbReference type="RefSeq" id="WP_016921482.1">
    <property type="nucleotide sequence ID" value="NZ_CP044331.1"/>
</dbReference>
<feature type="transmembrane region" description="Helical" evidence="1">
    <location>
        <begin position="90"/>
        <end position="107"/>
    </location>
</feature>
<dbReference type="Proteomes" id="UP000422569">
    <property type="component" value="Chromosome"/>
</dbReference>
<keyword evidence="3" id="KW-1185">Reference proteome</keyword>
<feature type="transmembrane region" description="Helical" evidence="1">
    <location>
        <begin position="60"/>
        <end position="84"/>
    </location>
</feature>
<sequence>MMRFGANERGVAAWLVFATVAAVGNVAPLLIVAWLPLILYLPGRLFLAAARIETTGWAELALLSVCLSVVNVLIGGFLLGVLHVLTPSGWALWLVSSSAFLLSRAAGRLVTGPADVADGSSGFARRHLALFSLAAFGVASAFAVAVSDEAADKAFRYTEFWMAPRSGTPQMLTVGVRNAEEKAAAYEIELLLDSAAFRTWPAFDLTPGAVKTREVIVPPLRKGRHRLEARLFKDGDRSRLYRRVFIELNPMGGA</sequence>
<gene>
    <name evidence="2" type="ORF">F7D14_17220</name>
</gene>
<dbReference type="AlphaFoldDB" id="A0A6B8MBA1"/>
<proteinExistence type="predicted"/>